<accession>A0AAD6ZXP2</accession>
<sequence length="246" mass="27265">MDMSLRLYSETLSHTLVIFFLLDASLFRTWREAGWLDASLAEVTLIIVQYEASVHPEYHPDRLARALAFLDEVISIFGLAPIDAGSGTSAARAAMGPELGRDRDEECRQVRWAALSLATSLCTKSLYLVLFPNELCDRFGSGWQEGGVAAAHLKNIIWALYCCSMLLVNFCSNVVACNTEHTIDNVEHSIDNLKDGRTLSDYNIQKESTLCSVCVVIFVKTLISKTITFEVESLDTIDNAGAKMQD</sequence>
<comment type="caution">
    <text evidence="1">The sequence shown here is derived from an EMBL/GenBank/DDBJ whole genome shotgun (WGS) entry which is preliminary data.</text>
</comment>
<dbReference type="Proteomes" id="UP001218218">
    <property type="component" value="Unassembled WGS sequence"/>
</dbReference>
<dbReference type="EMBL" id="JARIHO010000024">
    <property type="protein sequence ID" value="KAJ7342935.1"/>
    <property type="molecule type" value="Genomic_DNA"/>
</dbReference>
<dbReference type="AlphaFoldDB" id="A0AAD6ZXP2"/>
<keyword evidence="2" id="KW-1185">Reference proteome</keyword>
<dbReference type="PANTHER" id="PTHR10666">
    <property type="entry name" value="UBIQUITIN"/>
    <property type="match status" value="1"/>
</dbReference>
<dbReference type="InterPro" id="IPR050158">
    <property type="entry name" value="Ubiquitin_ubiquitin-like"/>
</dbReference>
<protein>
    <submittedName>
        <fullName evidence="1">Uncharacterized protein</fullName>
    </submittedName>
</protein>
<gene>
    <name evidence="1" type="ORF">DFH08DRAFT_962963</name>
</gene>
<name>A0AAD6ZXP2_9AGAR</name>
<dbReference type="Gene3D" id="3.10.20.90">
    <property type="entry name" value="Phosphatidylinositol 3-kinase Catalytic Subunit, Chain A, domain 1"/>
    <property type="match status" value="2"/>
</dbReference>
<organism evidence="1 2">
    <name type="scientific">Mycena albidolilacea</name>
    <dbReference type="NCBI Taxonomy" id="1033008"/>
    <lineage>
        <taxon>Eukaryota</taxon>
        <taxon>Fungi</taxon>
        <taxon>Dikarya</taxon>
        <taxon>Basidiomycota</taxon>
        <taxon>Agaricomycotina</taxon>
        <taxon>Agaricomycetes</taxon>
        <taxon>Agaricomycetidae</taxon>
        <taxon>Agaricales</taxon>
        <taxon>Marasmiineae</taxon>
        <taxon>Mycenaceae</taxon>
        <taxon>Mycena</taxon>
    </lineage>
</organism>
<reference evidence="1" key="1">
    <citation type="submission" date="2023-03" db="EMBL/GenBank/DDBJ databases">
        <title>Massive genome expansion in bonnet fungi (Mycena s.s.) driven by repeated elements and novel gene families across ecological guilds.</title>
        <authorList>
            <consortium name="Lawrence Berkeley National Laboratory"/>
            <person name="Harder C.B."/>
            <person name="Miyauchi S."/>
            <person name="Viragh M."/>
            <person name="Kuo A."/>
            <person name="Thoen E."/>
            <person name="Andreopoulos B."/>
            <person name="Lu D."/>
            <person name="Skrede I."/>
            <person name="Drula E."/>
            <person name="Henrissat B."/>
            <person name="Morin E."/>
            <person name="Kohler A."/>
            <person name="Barry K."/>
            <person name="LaButti K."/>
            <person name="Morin E."/>
            <person name="Salamov A."/>
            <person name="Lipzen A."/>
            <person name="Mereny Z."/>
            <person name="Hegedus B."/>
            <person name="Baldrian P."/>
            <person name="Stursova M."/>
            <person name="Weitz H."/>
            <person name="Taylor A."/>
            <person name="Grigoriev I.V."/>
            <person name="Nagy L.G."/>
            <person name="Martin F."/>
            <person name="Kauserud H."/>
        </authorList>
    </citation>
    <scope>NUCLEOTIDE SEQUENCE</scope>
    <source>
        <strain evidence="1">CBHHK002</strain>
    </source>
</reference>
<evidence type="ECO:0000313" key="2">
    <source>
        <dbReference type="Proteomes" id="UP001218218"/>
    </source>
</evidence>
<evidence type="ECO:0000313" key="1">
    <source>
        <dbReference type="EMBL" id="KAJ7342935.1"/>
    </source>
</evidence>
<proteinExistence type="predicted"/>